<evidence type="ECO:0000313" key="2">
    <source>
        <dbReference type="Proteomes" id="UP000244932"/>
    </source>
</evidence>
<keyword evidence="2" id="KW-1185">Reference proteome</keyword>
<dbReference type="RefSeq" id="WP_108781897.1">
    <property type="nucleotide sequence ID" value="NZ_OMKW01000002.1"/>
</dbReference>
<dbReference type="Proteomes" id="UP000244932">
    <property type="component" value="Unassembled WGS sequence"/>
</dbReference>
<proteinExistence type="predicted"/>
<organism evidence="1 2">
    <name type="scientific">Pontivivens insulae</name>
    <dbReference type="NCBI Taxonomy" id="1639689"/>
    <lineage>
        <taxon>Bacteria</taxon>
        <taxon>Pseudomonadati</taxon>
        <taxon>Pseudomonadota</taxon>
        <taxon>Alphaproteobacteria</taxon>
        <taxon>Rhodobacterales</taxon>
        <taxon>Paracoccaceae</taxon>
        <taxon>Pontivivens</taxon>
    </lineage>
</organism>
<accession>A0A2R8AAB4</accession>
<reference evidence="1 2" key="1">
    <citation type="submission" date="2018-03" db="EMBL/GenBank/DDBJ databases">
        <authorList>
            <person name="Keele B.F."/>
        </authorList>
    </citation>
    <scope>NUCLEOTIDE SEQUENCE [LARGE SCALE GENOMIC DNA]</scope>
    <source>
        <strain evidence="1 2">CeCT 8812</strain>
    </source>
</reference>
<evidence type="ECO:0000313" key="1">
    <source>
        <dbReference type="EMBL" id="SPF29177.1"/>
    </source>
</evidence>
<dbReference type="EMBL" id="OMKW01000002">
    <property type="protein sequence ID" value="SPF29177.1"/>
    <property type="molecule type" value="Genomic_DNA"/>
</dbReference>
<evidence type="ECO:0008006" key="3">
    <source>
        <dbReference type="Google" id="ProtNLM"/>
    </source>
</evidence>
<gene>
    <name evidence="1" type="ORF">POI8812_01484</name>
</gene>
<name>A0A2R8AAB4_9RHOB</name>
<sequence>MTNPWAGEVGLTVDGARHEMRLTLGALAELEDALGDAGLIPLIERFETGSFTAKDLIAVLGAGLRGGGADIGVEALSNGVIEGGATEAARAAARLLARSFAIQ</sequence>
<protein>
    <recommendedName>
        <fullName evidence="3">Transfer Agent</fullName>
    </recommendedName>
</protein>
<dbReference type="AlphaFoldDB" id="A0A2R8AAB4"/>
<dbReference type="InterPro" id="IPR021791">
    <property type="entry name" value="Phage_TAC_11"/>
</dbReference>
<dbReference type="Pfam" id="PF11836">
    <property type="entry name" value="Phage_TAC_11"/>
    <property type="match status" value="1"/>
</dbReference>